<proteinExistence type="predicted"/>
<dbReference type="Proteomes" id="UP001287059">
    <property type="component" value="Unassembled WGS sequence"/>
</dbReference>
<organism evidence="1 2">
    <name type="scientific">Mesorhizobium album</name>
    <dbReference type="NCBI Taxonomy" id="3072314"/>
    <lineage>
        <taxon>Bacteria</taxon>
        <taxon>Pseudomonadati</taxon>
        <taxon>Pseudomonadota</taxon>
        <taxon>Alphaproteobacteria</taxon>
        <taxon>Hyphomicrobiales</taxon>
        <taxon>Phyllobacteriaceae</taxon>
        <taxon>Mesorhizobium</taxon>
    </lineage>
</organism>
<sequence length="67" mass="7329">MTIRGGYRPAPHIAAKSNLSSALEKRVLATKRVYGDAPAYLARQTQCLACLMAARADLKRAQSRQVL</sequence>
<name>A0ABU4Y1Q3_9HYPH</name>
<evidence type="ECO:0000313" key="2">
    <source>
        <dbReference type="Proteomes" id="UP001287059"/>
    </source>
</evidence>
<accession>A0ABU4Y1Q3</accession>
<keyword evidence="2" id="KW-1185">Reference proteome</keyword>
<reference evidence="1 2" key="1">
    <citation type="submission" date="2023-08" db="EMBL/GenBank/DDBJ databases">
        <title>Implementing the SeqCode for naming new Mesorhizobium species isolated from Vachellia karroo root nodules.</title>
        <authorList>
            <person name="Van Lill M."/>
        </authorList>
    </citation>
    <scope>NUCLEOTIDE SEQUENCE [LARGE SCALE GENOMIC DNA]</scope>
    <source>
        <strain evidence="1 2">VK24D</strain>
    </source>
</reference>
<protein>
    <submittedName>
        <fullName evidence="1">Uncharacterized protein</fullName>
    </submittedName>
</protein>
<comment type="caution">
    <text evidence="1">The sequence shown here is derived from an EMBL/GenBank/DDBJ whole genome shotgun (WGS) entry which is preliminary data.</text>
</comment>
<dbReference type="EMBL" id="JAVIIW010000016">
    <property type="protein sequence ID" value="MDX8479799.1"/>
    <property type="molecule type" value="Genomic_DNA"/>
</dbReference>
<dbReference type="RefSeq" id="WP_320275748.1">
    <property type="nucleotide sequence ID" value="NZ_JAVIIW010000016.1"/>
</dbReference>
<gene>
    <name evidence="1" type="ORF">RFN28_15090</name>
</gene>
<evidence type="ECO:0000313" key="1">
    <source>
        <dbReference type="EMBL" id="MDX8479799.1"/>
    </source>
</evidence>